<dbReference type="EMBL" id="JACBKZ010000003">
    <property type="protein sequence ID" value="KAF5955011.1"/>
    <property type="molecule type" value="Genomic_DNA"/>
</dbReference>
<dbReference type="Proteomes" id="UP000593564">
    <property type="component" value="Unassembled WGS sequence"/>
</dbReference>
<reference evidence="1 2" key="2">
    <citation type="submission" date="2020-07" db="EMBL/GenBank/DDBJ databases">
        <title>Genome assembly of wild tea tree DASZ reveals pedigree and selection history of tea varieties.</title>
        <authorList>
            <person name="Zhang W."/>
        </authorList>
    </citation>
    <scope>NUCLEOTIDE SEQUENCE [LARGE SCALE GENOMIC DNA]</scope>
    <source>
        <strain evidence="2">cv. G240</strain>
        <tissue evidence="1">Leaf</tissue>
    </source>
</reference>
<dbReference type="AlphaFoldDB" id="A0A7J7HS19"/>
<keyword evidence="2" id="KW-1185">Reference proteome</keyword>
<name>A0A7J7HS19_CAMSI</name>
<evidence type="ECO:0000313" key="1">
    <source>
        <dbReference type="EMBL" id="KAF5955011.1"/>
    </source>
</evidence>
<reference evidence="2" key="1">
    <citation type="journal article" date="2020" name="Nat. Commun.">
        <title>Genome assembly of wild tea tree DASZ reveals pedigree and selection history of tea varieties.</title>
        <authorList>
            <person name="Zhang W."/>
            <person name="Zhang Y."/>
            <person name="Qiu H."/>
            <person name="Guo Y."/>
            <person name="Wan H."/>
            <person name="Zhang X."/>
            <person name="Scossa F."/>
            <person name="Alseekh S."/>
            <person name="Zhang Q."/>
            <person name="Wang P."/>
            <person name="Xu L."/>
            <person name="Schmidt M.H."/>
            <person name="Jia X."/>
            <person name="Li D."/>
            <person name="Zhu A."/>
            <person name="Guo F."/>
            <person name="Chen W."/>
            <person name="Ni D."/>
            <person name="Usadel B."/>
            <person name="Fernie A.R."/>
            <person name="Wen W."/>
        </authorList>
    </citation>
    <scope>NUCLEOTIDE SEQUENCE [LARGE SCALE GENOMIC DNA]</scope>
    <source>
        <strain evidence="2">cv. G240</strain>
    </source>
</reference>
<organism evidence="1 2">
    <name type="scientific">Camellia sinensis</name>
    <name type="common">Tea plant</name>
    <name type="synonym">Thea sinensis</name>
    <dbReference type="NCBI Taxonomy" id="4442"/>
    <lineage>
        <taxon>Eukaryota</taxon>
        <taxon>Viridiplantae</taxon>
        <taxon>Streptophyta</taxon>
        <taxon>Embryophyta</taxon>
        <taxon>Tracheophyta</taxon>
        <taxon>Spermatophyta</taxon>
        <taxon>Magnoliopsida</taxon>
        <taxon>eudicotyledons</taxon>
        <taxon>Gunneridae</taxon>
        <taxon>Pentapetalae</taxon>
        <taxon>asterids</taxon>
        <taxon>Ericales</taxon>
        <taxon>Theaceae</taxon>
        <taxon>Camellia</taxon>
    </lineage>
</organism>
<accession>A0A7J7HS19</accession>
<gene>
    <name evidence="1" type="ORF">HYC85_007867</name>
</gene>
<proteinExistence type="predicted"/>
<sequence>MIYKMRKSEWNLRIVRGLSDLEEEDDDAEEWNLNTPTRLQIRKIHIIKSHFSPHQIYLFKFLTMALYSKSHSQQICSITNL</sequence>
<comment type="caution">
    <text evidence="1">The sequence shown here is derived from an EMBL/GenBank/DDBJ whole genome shotgun (WGS) entry which is preliminary data.</text>
</comment>
<protein>
    <submittedName>
        <fullName evidence="1">Uncharacterized protein</fullName>
    </submittedName>
</protein>
<evidence type="ECO:0000313" key="2">
    <source>
        <dbReference type="Proteomes" id="UP000593564"/>
    </source>
</evidence>